<dbReference type="Gene3D" id="3.40.50.1820">
    <property type="entry name" value="alpha/beta hydrolase"/>
    <property type="match status" value="1"/>
</dbReference>
<dbReference type="InterPro" id="IPR049492">
    <property type="entry name" value="BD-FAE-like_dom"/>
</dbReference>
<dbReference type="EMBL" id="FQWD01000002">
    <property type="protein sequence ID" value="SHG10710.1"/>
    <property type="molecule type" value="Genomic_DNA"/>
</dbReference>
<reference evidence="5" key="1">
    <citation type="submission" date="2016-11" db="EMBL/GenBank/DDBJ databases">
        <authorList>
            <person name="Varghese N."/>
            <person name="Submissions S."/>
        </authorList>
    </citation>
    <scope>NUCLEOTIDE SEQUENCE [LARGE SCALE GENOMIC DNA]</scope>
    <source>
        <strain evidence="5">CGMCC 1.8995</strain>
    </source>
</reference>
<dbReference type="GO" id="GO:0016787">
    <property type="term" value="F:hydrolase activity"/>
    <property type="evidence" value="ECO:0007669"/>
    <property type="project" value="UniProtKB-KW"/>
</dbReference>
<dbReference type="InterPro" id="IPR050300">
    <property type="entry name" value="GDXG_lipolytic_enzyme"/>
</dbReference>
<protein>
    <submittedName>
        <fullName evidence="4">Acetyl esterase/lipase</fullName>
    </submittedName>
</protein>
<evidence type="ECO:0000256" key="1">
    <source>
        <dbReference type="ARBA" id="ARBA00022801"/>
    </source>
</evidence>
<dbReference type="PANTHER" id="PTHR48081:SF6">
    <property type="entry name" value="PEPTIDASE S9 PROLYL OLIGOPEPTIDASE CATALYTIC DOMAIN-CONTAINING PROTEIN"/>
    <property type="match status" value="1"/>
</dbReference>
<feature type="domain" description="BD-FAE-like" evidence="3">
    <location>
        <begin position="74"/>
        <end position="268"/>
    </location>
</feature>
<evidence type="ECO:0000256" key="2">
    <source>
        <dbReference type="SAM" id="SignalP"/>
    </source>
</evidence>
<dbReference type="PANTHER" id="PTHR48081">
    <property type="entry name" value="AB HYDROLASE SUPERFAMILY PROTEIN C4A8.06C"/>
    <property type="match status" value="1"/>
</dbReference>
<keyword evidence="2" id="KW-0732">Signal</keyword>
<dbReference type="Proteomes" id="UP000184520">
    <property type="component" value="Unassembled WGS sequence"/>
</dbReference>
<keyword evidence="5" id="KW-1185">Reference proteome</keyword>
<evidence type="ECO:0000313" key="5">
    <source>
        <dbReference type="Proteomes" id="UP000184520"/>
    </source>
</evidence>
<evidence type="ECO:0000313" key="4">
    <source>
        <dbReference type="EMBL" id="SHG10710.1"/>
    </source>
</evidence>
<dbReference type="AlphaFoldDB" id="A0A1M5H3Z9"/>
<organism evidence="4 5">
    <name type="scientific">Marisediminitalea aggregata</name>
    <dbReference type="NCBI Taxonomy" id="634436"/>
    <lineage>
        <taxon>Bacteria</taxon>
        <taxon>Pseudomonadati</taxon>
        <taxon>Pseudomonadota</taxon>
        <taxon>Gammaproteobacteria</taxon>
        <taxon>Alteromonadales</taxon>
        <taxon>Alteromonadaceae</taxon>
        <taxon>Marisediminitalea</taxon>
    </lineage>
</organism>
<dbReference type="OrthoDB" id="9771666at2"/>
<accession>A0A1M5H3Z9</accession>
<gene>
    <name evidence="4" type="ORF">SAMN05216361_1301</name>
</gene>
<sequence length="315" mass="34267">MRSWLTSVSCCLRLAVISLLLLAFQTNAEVSVKPVQLYKDGIPGAIVSDNPGVIHRESPGDKFVAAVSKPSLTAYLPEQQHALSPAVIICPGGGYFGLSTIKEGEDVARRFASNGIAAFVLHYRMPKPSTMEVTYEGPLQDVQQALFTVREQAKSFSVDPDNIGVMGFSAGGHLAASAATQFAKPVLKQHINSVKPAFQILIYPVISMTAELTHEGSRNLLIGEPADTPEYTGLITRFSNELNVTADSPPAYLVHATDDTVVIVENALHYFDALRTKDVSVQMLIVPDGGHGFGMRHRVDWFANVIDWVKYLSNK</sequence>
<keyword evidence="1" id="KW-0378">Hydrolase</keyword>
<dbReference type="InterPro" id="IPR029058">
    <property type="entry name" value="AB_hydrolase_fold"/>
</dbReference>
<name>A0A1M5H3Z9_9ALTE</name>
<evidence type="ECO:0000259" key="3">
    <source>
        <dbReference type="Pfam" id="PF20434"/>
    </source>
</evidence>
<feature type="signal peptide" evidence="2">
    <location>
        <begin position="1"/>
        <end position="28"/>
    </location>
</feature>
<dbReference type="Pfam" id="PF20434">
    <property type="entry name" value="BD-FAE"/>
    <property type="match status" value="1"/>
</dbReference>
<proteinExistence type="predicted"/>
<dbReference type="SUPFAM" id="SSF53474">
    <property type="entry name" value="alpha/beta-Hydrolases"/>
    <property type="match status" value="1"/>
</dbReference>
<dbReference type="STRING" id="634436.SAMN05216361_1301"/>
<feature type="chain" id="PRO_5013359226" evidence="2">
    <location>
        <begin position="29"/>
        <end position="315"/>
    </location>
</feature>
<dbReference type="RefSeq" id="WP_073319653.1">
    <property type="nucleotide sequence ID" value="NZ_FQWD01000002.1"/>
</dbReference>